<keyword evidence="1" id="KW-0646">Protease inhibitor</keyword>
<organism evidence="5 6">
    <name type="scientific">Operophtera brumata</name>
    <name type="common">Winter moth</name>
    <name type="synonym">Phalaena brumata</name>
    <dbReference type="NCBI Taxonomy" id="104452"/>
    <lineage>
        <taxon>Eukaryota</taxon>
        <taxon>Metazoa</taxon>
        <taxon>Ecdysozoa</taxon>
        <taxon>Arthropoda</taxon>
        <taxon>Hexapoda</taxon>
        <taxon>Insecta</taxon>
        <taxon>Pterygota</taxon>
        <taxon>Neoptera</taxon>
        <taxon>Endopterygota</taxon>
        <taxon>Lepidoptera</taxon>
        <taxon>Glossata</taxon>
        <taxon>Ditrysia</taxon>
        <taxon>Geometroidea</taxon>
        <taxon>Geometridae</taxon>
        <taxon>Larentiinae</taxon>
        <taxon>Operophtera</taxon>
    </lineage>
</organism>
<protein>
    <submittedName>
        <fullName evidence="5">Serine protease inhibitor 34</fullName>
    </submittedName>
</protein>
<evidence type="ECO:0000313" key="5">
    <source>
        <dbReference type="EMBL" id="KOB78922.1"/>
    </source>
</evidence>
<dbReference type="GO" id="GO:0008168">
    <property type="term" value="F:methyltransferase activity"/>
    <property type="evidence" value="ECO:0007669"/>
    <property type="project" value="InterPro"/>
</dbReference>
<proteinExistence type="predicted"/>
<dbReference type="PROSITE" id="PS00092">
    <property type="entry name" value="N6_MTASE"/>
    <property type="match status" value="1"/>
</dbReference>
<gene>
    <name evidence="5" type="ORF">OBRU01_00427</name>
</gene>
<feature type="region of interest" description="Disordered" evidence="3">
    <location>
        <begin position="294"/>
        <end position="349"/>
    </location>
</feature>
<dbReference type="InterPro" id="IPR023796">
    <property type="entry name" value="Serpin_dom"/>
</dbReference>
<evidence type="ECO:0000313" key="6">
    <source>
        <dbReference type="Proteomes" id="UP000037510"/>
    </source>
</evidence>
<sequence>RAFTESSGFLCKLAKIASRPERSSGLVVSEARSEVTIHITSATTMRGGGRAFGGLLPPLAFIYIFVRIVAGRQYGVPVEIKVWDTGRSPLAHMVDVTNGFGLKVLAEHNFLNDNNIAFSPYGLMGIMVALYEGVDGESSYQIQRGMQLPWNRNVMRIGFRDIHRTLKVSLALNNENVTFNDGYKKILRFYGFDLENDQLPTLLPANSSDDSPVTTTMIPAGGSETTPMTTLAMSTAGMTEASTASTKEETTANPNAETVDVDIRTPTEATTMSPSSAPNAESTTVISTVPATETTTVPPTETTTIPPTETTTIPPTETTTIPPTETTTIPPTETTTVSPTVTTTTTSAPPETTTILISTANSSNTPMTPEPDTTIAIVIAASPDADAESVVQQTSQATSALTQEPTATNEVISSTVDMGAMTAETTSEMSTASLNEMTESTMMTSTSATEQASTVDAMTAADSSTTVSESSLETLQRRKKSIVDFIFTNPPYVDDYFYRSYNVGPDIPGPGFDDKMFLANGLKNVQVTYMRYDAVLEHAFLPHLEASALRLPLDSDRYYLLVVLPNRGGPPELGRLLGRMARVSDLADIYAALRPRRVRATVPSFIVKGHLGIRDVFEPRQRDFTLMTPQSGVYVRSIEQAVSVAIRKYRPDDHKKNRYVHNREPVTFHATYPFLYFVMDATIHVSLMAGKMVDPLNSRIL</sequence>
<dbReference type="GO" id="GO:0004867">
    <property type="term" value="F:serine-type endopeptidase inhibitor activity"/>
    <property type="evidence" value="ECO:0007669"/>
    <property type="project" value="UniProtKB-KW"/>
</dbReference>
<comment type="caution">
    <text evidence="5">The sequence shown here is derived from an EMBL/GenBank/DDBJ whole genome shotgun (WGS) entry which is preliminary data.</text>
</comment>
<evidence type="ECO:0000256" key="1">
    <source>
        <dbReference type="ARBA" id="ARBA00022690"/>
    </source>
</evidence>
<keyword evidence="6" id="KW-1185">Reference proteome</keyword>
<name>A0A0L7LTZ5_OPEBR</name>
<dbReference type="Proteomes" id="UP000037510">
    <property type="component" value="Unassembled WGS sequence"/>
</dbReference>
<dbReference type="Gene3D" id="2.30.39.10">
    <property type="entry name" value="Alpha-1-antitrypsin, domain 1"/>
    <property type="match status" value="1"/>
</dbReference>
<feature type="domain" description="Serpin" evidence="4">
    <location>
        <begin position="515"/>
        <end position="695"/>
    </location>
</feature>
<dbReference type="Gene3D" id="3.30.497.10">
    <property type="entry name" value="Antithrombin, subunit I, domain 2"/>
    <property type="match status" value="2"/>
</dbReference>
<dbReference type="InterPro" id="IPR002052">
    <property type="entry name" value="DNA_methylase_N6_adenine_CS"/>
</dbReference>
<dbReference type="GO" id="GO:0003676">
    <property type="term" value="F:nucleic acid binding"/>
    <property type="evidence" value="ECO:0007669"/>
    <property type="project" value="InterPro"/>
</dbReference>
<dbReference type="Pfam" id="PF00079">
    <property type="entry name" value="Serpin"/>
    <property type="match status" value="1"/>
</dbReference>
<dbReference type="AlphaFoldDB" id="A0A0L7LTZ5"/>
<evidence type="ECO:0000259" key="4">
    <source>
        <dbReference type="Pfam" id="PF00079"/>
    </source>
</evidence>
<dbReference type="GO" id="GO:0005615">
    <property type="term" value="C:extracellular space"/>
    <property type="evidence" value="ECO:0007669"/>
    <property type="project" value="InterPro"/>
</dbReference>
<dbReference type="InterPro" id="IPR042185">
    <property type="entry name" value="Serpin_sf_2"/>
</dbReference>
<dbReference type="PANTHER" id="PTHR11461">
    <property type="entry name" value="SERINE PROTEASE INHIBITOR, SERPIN"/>
    <property type="match status" value="1"/>
</dbReference>
<dbReference type="InterPro" id="IPR036186">
    <property type="entry name" value="Serpin_sf"/>
</dbReference>
<reference evidence="5 6" key="1">
    <citation type="journal article" date="2015" name="Genome Biol. Evol.">
        <title>The genome of winter moth (Operophtera brumata) provides a genomic perspective on sexual dimorphism and phenology.</title>
        <authorList>
            <person name="Derks M.F."/>
            <person name="Smit S."/>
            <person name="Salis L."/>
            <person name="Schijlen E."/>
            <person name="Bossers A."/>
            <person name="Mateman C."/>
            <person name="Pijl A.S."/>
            <person name="de Ridder D."/>
            <person name="Groenen M.A."/>
            <person name="Visser M.E."/>
            <person name="Megens H.J."/>
        </authorList>
    </citation>
    <scope>NUCLEOTIDE SEQUENCE [LARGE SCALE GENOMIC DNA]</scope>
    <source>
        <strain evidence="5">WM2013NL</strain>
        <tissue evidence="5">Head and thorax</tissue>
    </source>
</reference>
<keyword evidence="2" id="KW-0722">Serine protease inhibitor</keyword>
<dbReference type="PANTHER" id="PTHR11461:SF130">
    <property type="entry name" value="SERPIN 85F"/>
    <property type="match status" value="1"/>
</dbReference>
<feature type="non-terminal residue" evidence="5">
    <location>
        <position position="1"/>
    </location>
</feature>
<evidence type="ECO:0000256" key="3">
    <source>
        <dbReference type="SAM" id="MobiDB-lite"/>
    </source>
</evidence>
<dbReference type="SUPFAM" id="SSF56574">
    <property type="entry name" value="Serpins"/>
    <property type="match status" value="2"/>
</dbReference>
<dbReference type="GO" id="GO:0032259">
    <property type="term" value="P:methylation"/>
    <property type="evidence" value="ECO:0007669"/>
    <property type="project" value="InterPro"/>
</dbReference>
<dbReference type="EMBL" id="JTDY01000092">
    <property type="protein sequence ID" value="KOB78922.1"/>
    <property type="molecule type" value="Genomic_DNA"/>
</dbReference>
<accession>A0A0L7LTZ5</accession>
<dbReference type="InterPro" id="IPR042178">
    <property type="entry name" value="Serpin_sf_1"/>
</dbReference>
<dbReference type="InterPro" id="IPR000215">
    <property type="entry name" value="Serpin_fam"/>
</dbReference>
<dbReference type="STRING" id="104452.A0A0L7LTZ5"/>
<evidence type="ECO:0000256" key="2">
    <source>
        <dbReference type="ARBA" id="ARBA00022900"/>
    </source>
</evidence>